<sequence>MSDQATERVTNLIDKVKAATVNRNSYEVNGTASCIEMPGYDIYGTAGRWGKLDDE</sequence>
<organism evidence="1 2">
    <name type="scientific">Myxococcus stipitatus (strain DSM 14675 / JCM 12634 / Mx s8)</name>
    <dbReference type="NCBI Taxonomy" id="1278073"/>
    <lineage>
        <taxon>Bacteria</taxon>
        <taxon>Pseudomonadati</taxon>
        <taxon>Myxococcota</taxon>
        <taxon>Myxococcia</taxon>
        <taxon>Myxococcales</taxon>
        <taxon>Cystobacterineae</taxon>
        <taxon>Myxococcaceae</taxon>
        <taxon>Myxococcus</taxon>
    </lineage>
</organism>
<evidence type="ECO:0000313" key="1">
    <source>
        <dbReference type="EMBL" id="AGC43197.1"/>
    </source>
</evidence>
<dbReference type="PATRIC" id="fig|1278073.3.peg.1915"/>
<name>L7U6G5_MYXSD</name>
<dbReference type="HOGENOM" id="CLU_3027537_0_0_7"/>
<evidence type="ECO:0000313" key="2">
    <source>
        <dbReference type="Proteomes" id="UP000011131"/>
    </source>
</evidence>
<dbReference type="KEGG" id="msd:MYSTI_01865"/>
<reference evidence="1 2" key="1">
    <citation type="journal article" date="2013" name="Genome Announc.">
        <title>Complete genome sequence of Myxococcus stipitatus strain DSM 14675, a fruiting myxobacterium.</title>
        <authorList>
            <person name="Huntley S."/>
            <person name="Kneip S."/>
            <person name="Treuner-Lange A."/>
            <person name="Sogaard-Andersen L."/>
        </authorList>
    </citation>
    <scope>NUCLEOTIDE SEQUENCE [LARGE SCALE GENOMIC DNA]</scope>
    <source>
        <strain evidence="2">DSM 14675 / JCM 12634 / Mx s8</strain>
    </source>
</reference>
<gene>
    <name evidence="1" type="ordered locus">MYSTI_01865</name>
</gene>
<accession>L7U6G5</accession>
<keyword evidence="2" id="KW-1185">Reference proteome</keyword>
<dbReference type="Proteomes" id="UP000011131">
    <property type="component" value="Chromosome"/>
</dbReference>
<proteinExistence type="predicted"/>
<dbReference type="AlphaFoldDB" id="L7U6G5"/>
<protein>
    <submittedName>
        <fullName evidence="1">Uncharacterized protein</fullName>
    </submittedName>
</protein>
<dbReference type="EMBL" id="CP004025">
    <property type="protein sequence ID" value="AGC43197.1"/>
    <property type="molecule type" value="Genomic_DNA"/>
</dbReference>
<dbReference type="RefSeq" id="WP_015347459.1">
    <property type="nucleotide sequence ID" value="NC_020126.1"/>
</dbReference>